<feature type="non-terminal residue" evidence="1">
    <location>
        <position position="54"/>
    </location>
</feature>
<organism evidence="1 2">
    <name type="scientific">Opisthorchis viverrini</name>
    <name type="common">Southeast Asian liver fluke</name>
    <dbReference type="NCBI Taxonomy" id="6198"/>
    <lineage>
        <taxon>Eukaryota</taxon>
        <taxon>Metazoa</taxon>
        <taxon>Spiralia</taxon>
        <taxon>Lophotrochozoa</taxon>
        <taxon>Platyhelminthes</taxon>
        <taxon>Trematoda</taxon>
        <taxon>Digenea</taxon>
        <taxon>Opisthorchiida</taxon>
        <taxon>Opisthorchiata</taxon>
        <taxon>Opisthorchiidae</taxon>
        <taxon>Opisthorchis</taxon>
    </lineage>
</organism>
<keyword evidence="2" id="KW-1185">Reference proteome</keyword>
<name>A0A074YUM6_OPIVI</name>
<proteinExistence type="predicted"/>
<dbReference type="GeneID" id="20330242"/>
<evidence type="ECO:0000313" key="2">
    <source>
        <dbReference type="Proteomes" id="UP000054324"/>
    </source>
</evidence>
<dbReference type="AlphaFoldDB" id="A0A074YUM6"/>
<dbReference type="EMBL" id="KL601717">
    <property type="protein sequence ID" value="KER18408.1"/>
    <property type="molecule type" value="Genomic_DNA"/>
</dbReference>
<gene>
    <name evidence="1" type="ORF">T265_16077</name>
</gene>
<protein>
    <submittedName>
        <fullName evidence="1">Uncharacterized protein</fullName>
    </submittedName>
</protein>
<dbReference type="RefSeq" id="XP_009177845.1">
    <property type="nucleotide sequence ID" value="XM_009179581.1"/>
</dbReference>
<evidence type="ECO:0000313" key="1">
    <source>
        <dbReference type="EMBL" id="KER18408.1"/>
    </source>
</evidence>
<sequence>WAYPNSSFTPEQLNTSTKDAPLLKELGYDLAGIPPDYSRLPDALPAPVVLNSVF</sequence>
<feature type="non-terminal residue" evidence="1">
    <location>
        <position position="1"/>
    </location>
</feature>
<reference evidence="1 2" key="1">
    <citation type="submission" date="2013-11" db="EMBL/GenBank/DDBJ databases">
        <title>Opisthorchis viverrini - life in the bile duct.</title>
        <authorList>
            <person name="Young N.D."/>
            <person name="Nagarajan N."/>
            <person name="Lin S.J."/>
            <person name="Korhonen P.K."/>
            <person name="Jex A.R."/>
            <person name="Hall R.S."/>
            <person name="Safavi-Hemami H."/>
            <person name="Kaewkong W."/>
            <person name="Bertrand D."/>
            <person name="Gao S."/>
            <person name="Seet Q."/>
            <person name="Wongkham S."/>
            <person name="Teh B.T."/>
            <person name="Wongkham C."/>
            <person name="Intapan P.M."/>
            <person name="Maleewong W."/>
            <person name="Yang X."/>
            <person name="Hu M."/>
            <person name="Wang Z."/>
            <person name="Hofmann A."/>
            <person name="Sternberg P.W."/>
            <person name="Tan P."/>
            <person name="Wang J."/>
            <person name="Gasser R.B."/>
        </authorList>
    </citation>
    <scope>NUCLEOTIDE SEQUENCE [LARGE SCALE GENOMIC DNA]</scope>
</reference>
<accession>A0A074YUM6</accession>
<dbReference type="CTD" id="20330242"/>
<dbReference type="Proteomes" id="UP000054324">
    <property type="component" value="Unassembled WGS sequence"/>
</dbReference>
<dbReference type="KEGG" id="ovi:T265_16077"/>